<dbReference type="CDD" id="cd06222">
    <property type="entry name" value="RNase_H_like"/>
    <property type="match status" value="1"/>
</dbReference>
<organism evidence="2 3">
    <name type="scientific">Gossypium stocksii</name>
    <dbReference type="NCBI Taxonomy" id="47602"/>
    <lineage>
        <taxon>Eukaryota</taxon>
        <taxon>Viridiplantae</taxon>
        <taxon>Streptophyta</taxon>
        <taxon>Embryophyta</taxon>
        <taxon>Tracheophyta</taxon>
        <taxon>Spermatophyta</taxon>
        <taxon>Magnoliopsida</taxon>
        <taxon>eudicotyledons</taxon>
        <taxon>Gunneridae</taxon>
        <taxon>Pentapetalae</taxon>
        <taxon>rosids</taxon>
        <taxon>malvids</taxon>
        <taxon>Malvales</taxon>
        <taxon>Malvaceae</taxon>
        <taxon>Malvoideae</taxon>
        <taxon>Gossypium</taxon>
    </lineage>
</organism>
<evidence type="ECO:0000313" key="2">
    <source>
        <dbReference type="EMBL" id="KAH1039675.1"/>
    </source>
</evidence>
<dbReference type="GO" id="GO:0004523">
    <property type="term" value="F:RNA-DNA hybrid ribonuclease activity"/>
    <property type="evidence" value="ECO:0007669"/>
    <property type="project" value="InterPro"/>
</dbReference>
<dbReference type="InterPro" id="IPR053151">
    <property type="entry name" value="RNase_H-like"/>
</dbReference>
<protein>
    <recommendedName>
        <fullName evidence="1">RNase H type-1 domain-containing protein</fullName>
    </recommendedName>
</protein>
<dbReference type="InterPro" id="IPR012337">
    <property type="entry name" value="RNaseH-like_sf"/>
</dbReference>
<reference evidence="2 3" key="1">
    <citation type="journal article" date="2021" name="Plant Biotechnol. J.">
        <title>Multi-omics assisted identification of the key and species-specific regulatory components of drought-tolerant mechanisms in Gossypium stocksii.</title>
        <authorList>
            <person name="Yu D."/>
            <person name="Ke L."/>
            <person name="Zhang D."/>
            <person name="Wu Y."/>
            <person name="Sun Y."/>
            <person name="Mei J."/>
            <person name="Sun J."/>
            <person name="Sun Y."/>
        </authorList>
    </citation>
    <scope>NUCLEOTIDE SEQUENCE [LARGE SCALE GENOMIC DNA]</scope>
    <source>
        <strain evidence="3">cv. E1</strain>
        <tissue evidence="2">Leaf</tissue>
    </source>
</reference>
<dbReference type="Proteomes" id="UP000828251">
    <property type="component" value="Unassembled WGS sequence"/>
</dbReference>
<sequence>MGDFDAILSSKDKRSLYIVGKRCSLFGNFVDSCELQDLRFSGPAFTWQRSGTSIRLDRALAGDAWMASFLQCLVSHLPRIKSDYRPLLLSIRLGMDLVKDRHFKFLAGWTKHNNFSTFIKEKWNFAGNMADSLNNFTSYAKDWNKNIYGFLGSSKQHLMRSLNNIQKALDHSDSSFLAKQEMKIQDELENVLNHEELLWRQKAEYDWIHLGDRNMKFFHSRTIKKRKFNRIIALRISNGVWCSNQDILQTKAMGFFEKLYGEVPQALGDLPNISFPHLKPSNITFLEEEQARFIAGRNLSNNIILAQEVIHSMHYKDWLGHLIGSDIDIGRWKPIQLLRKAWAIGDGASVRCWKDSWIPGMGSLLSKIPSSSNLDLDCFVKELVNSDGSWNLELFHVWLPEDVINRIISIPPLHPVAGSDRAIWAWSTSGVFRFVNNASYLNHANIFESTRVLLSTDGAVARDSGHTAIGGVVRGKDGNWIIGFGHYLGVCSSSKAEVWSILDGILLLLNKGYRQTIVQTNSLEVVQALNDMGMDELEITVLRRTQHIMNSEGQWKILHIPREQNLVADQLAKPSLNWKSTLQVFDDAPKEILELLQNDKVYSTFM</sequence>
<dbReference type="SUPFAM" id="SSF53098">
    <property type="entry name" value="Ribonuclease H-like"/>
    <property type="match status" value="1"/>
</dbReference>
<feature type="domain" description="RNase H type-1" evidence="1">
    <location>
        <begin position="456"/>
        <end position="573"/>
    </location>
</feature>
<dbReference type="SUPFAM" id="SSF56219">
    <property type="entry name" value="DNase I-like"/>
    <property type="match status" value="1"/>
</dbReference>
<keyword evidence="3" id="KW-1185">Reference proteome</keyword>
<dbReference type="InterPro" id="IPR036397">
    <property type="entry name" value="RNaseH_sf"/>
</dbReference>
<dbReference type="GO" id="GO:0003676">
    <property type="term" value="F:nucleic acid binding"/>
    <property type="evidence" value="ECO:0007669"/>
    <property type="project" value="InterPro"/>
</dbReference>
<gene>
    <name evidence="2" type="ORF">J1N35_041418</name>
</gene>
<dbReference type="Gene3D" id="3.30.420.10">
    <property type="entry name" value="Ribonuclease H-like superfamily/Ribonuclease H"/>
    <property type="match status" value="1"/>
</dbReference>
<accession>A0A9D3UFL5</accession>
<dbReference type="InterPro" id="IPR002156">
    <property type="entry name" value="RNaseH_domain"/>
</dbReference>
<dbReference type="AlphaFoldDB" id="A0A9D3UFL5"/>
<dbReference type="EMBL" id="JAIQCV010000012">
    <property type="protein sequence ID" value="KAH1039675.1"/>
    <property type="molecule type" value="Genomic_DNA"/>
</dbReference>
<comment type="caution">
    <text evidence="2">The sequence shown here is derived from an EMBL/GenBank/DDBJ whole genome shotgun (WGS) entry which is preliminary data.</text>
</comment>
<dbReference type="OrthoDB" id="1001832at2759"/>
<dbReference type="InterPro" id="IPR036691">
    <property type="entry name" value="Endo/exonu/phosph_ase_sf"/>
</dbReference>
<evidence type="ECO:0000259" key="1">
    <source>
        <dbReference type="Pfam" id="PF13456"/>
    </source>
</evidence>
<name>A0A9D3UFL5_9ROSI</name>
<evidence type="ECO:0000313" key="3">
    <source>
        <dbReference type="Proteomes" id="UP000828251"/>
    </source>
</evidence>
<dbReference type="PANTHER" id="PTHR47723:SF19">
    <property type="entry name" value="POLYNUCLEOTIDYL TRANSFERASE, RIBONUCLEASE H-LIKE SUPERFAMILY PROTEIN"/>
    <property type="match status" value="1"/>
</dbReference>
<dbReference type="Pfam" id="PF13456">
    <property type="entry name" value="RVT_3"/>
    <property type="match status" value="1"/>
</dbReference>
<dbReference type="PANTHER" id="PTHR47723">
    <property type="entry name" value="OS05G0353850 PROTEIN"/>
    <property type="match status" value="1"/>
</dbReference>
<dbReference type="InterPro" id="IPR044730">
    <property type="entry name" value="RNase_H-like_dom_plant"/>
</dbReference>
<proteinExistence type="predicted"/>
<dbReference type="Gene3D" id="3.60.10.10">
    <property type="entry name" value="Endonuclease/exonuclease/phosphatase"/>
    <property type="match status" value="1"/>
</dbReference>